<dbReference type="SUPFAM" id="SSF116734">
    <property type="entry name" value="DNA methylase specificity domain"/>
    <property type="match status" value="1"/>
</dbReference>
<gene>
    <name evidence="4" type="ORF">DPQ33_17980</name>
</gene>
<evidence type="ECO:0000256" key="2">
    <source>
        <dbReference type="ARBA" id="ARBA00023125"/>
    </source>
</evidence>
<dbReference type="RefSeq" id="WP_144304604.1">
    <property type="nucleotide sequence ID" value="NZ_QMIE01000030.1"/>
</dbReference>
<dbReference type="GO" id="GO:0009307">
    <property type="term" value="P:DNA restriction-modification system"/>
    <property type="evidence" value="ECO:0007669"/>
    <property type="project" value="UniProtKB-KW"/>
</dbReference>
<protein>
    <recommendedName>
        <fullName evidence="3">TaqI-like C-terminal specificity domain-containing protein</fullName>
    </recommendedName>
</protein>
<evidence type="ECO:0000259" key="3">
    <source>
        <dbReference type="Pfam" id="PF12950"/>
    </source>
</evidence>
<dbReference type="OrthoDB" id="5465337at2"/>
<dbReference type="Proteomes" id="UP000448292">
    <property type="component" value="Unassembled WGS sequence"/>
</dbReference>
<evidence type="ECO:0000313" key="5">
    <source>
        <dbReference type="Proteomes" id="UP000448292"/>
    </source>
</evidence>
<sequence>MQTEKTNHLVRRKDPPVSLGNAARVVAGHPLRGRVEDDPAGDIRVVQLKNADPVAGVDMKELPRISSSGRKEPTFLKQGDILFVNRGMRFFGAYVDKVLDRVVAAPHFFIIQADREKVLPEYLAWFLNSRRAQRYYSQCAAGTALPHITRKTLEALPVDVPDLERQALIAQVYQCSLRERRLTERLLNRHELLVSSLLDAASRNSK</sequence>
<keyword evidence="1" id="KW-0680">Restriction system</keyword>
<reference evidence="4 5" key="1">
    <citation type="submission" date="2018-06" db="EMBL/GenBank/DDBJ databases">
        <title>Complete genome of Desulfovibrio indonesiensis P37SLT.</title>
        <authorList>
            <person name="Crispim J.S."/>
            <person name="Vidigal P.M.P."/>
            <person name="Silva L.C.F."/>
            <person name="Laguardia C.N."/>
            <person name="Araujo L.C."/>
            <person name="Dias R.S."/>
            <person name="Sousa M.P."/>
            <person name="Paula S.O."/>
            <person name="Silva C."/>
        </authorList>
    </citation>
    <scope>NUCLEOTIDE SEQUENCE [LARGE SCALE GENOMIC DNA]</scope>
    <source>
        <strain evidence="4 5">P37SLT</strain>
    </source>
</reference>
<dbReference type="AlphaFoldDB" id="A0A7M3M9Z1"/>
<dbReference type="InterPro" id="IPR052021">
    <property type="entry name" value="Type-I_RS_S_subunit"/>
</dbReference>
<dbReference type="GO" id="GO:0003677">
    <property type="term" value="F:DNA binding"/>
    <property type="evidence" value="ECO:0007669"/>
    <property type="project" value="UniProtKB-KW"/>
</dbReference>
<feature type="domain" description="TaqI-like C-terminal specificity" evidence="3">
    <location>
        <begin position="75"/>
        <end position="158"/>
    </location>
</feature>
<dbReference type="InterPro" id="IPR025931">
    <property type="entry name" value="TaqI_C"/>
</dbReference>
<dbReference type="PANTHER" id="PTHR30408">
    <property type="entry name" value="TYPE-1 RESTRICTION ENZYME ECOKI SPECIFICITY PROTEIN"/>
    <property type="match status" value="1"/>
</dbReference>
<keyword evidence="2" id="KW-0238">DNA-binding</keyword>
<evidence type="ECO:0000256" key="1">
    <source>
        <dbReference type="ARBA" id="ARBA00022747"/>
    </source>
</evidence>
<dbReference type="InterPro" id="IPR044946">
    <property type="entry name" value="Restrct_endonuc_typeI_TRD_sf"/>
</dbReference>
<comment type="caution">
    <text evidence="4">The sequence shown here is derived from an EMBL/GenBank/DDBJ whole genome shotgun (WGS) entry which is preliminary data.</text>
</comment>
<keyword evidence="5" id="KW-1185">Reference proteome</keyword>
<name>A0A7M3M9Z1_9BACT</name>
<organism evidence="4 5">
    <name type="scientific">Oceanidesulfovibrio indonesiensis</name>
    <dbReference type="NCBI Taxonomy" id="54767"/>
    <lineage>
        <taxon>Bacteria</taxon>
        <taxon>Pseudomonadati</taxon>
        <taxon>Thermodesulfobacteriota</taxon>
        <taxon>Desulfovibrionia</taxon>
        <taxon>Desulfovibrionales</taxon>
        <taxon>Desulfovibrionaceae</taxon>
        <taxon>Oceanidesulfovibrio</taxon>
    </lineage>
</organism>
<dbReference type="PANTHER" id="PTHR30408:SF12">
    <property type="entry name" value="TYPE I RESTRICTION ENZYME MJAVIII SPECIFICITY SUBUNIT"/>
    <property type="match status" value="1"/>
</dbReference>
<proteinExistence type="predicted"/>
<dbReference type="Pfam" id="PF12950">
    <property type="entry name" value="TaqI_C"/>
    <property type="match status" value="1"/>
</dbReference>
<accession>A0A7M3M9Z1</accession>
<dbReference type="Gene3D" id="3.90.220.20">
    <property type="entry name" value="DNA methylase specificity domains"/>
    <property type="match status" value="1"/>
</dbReference>
<evidence type="ECO:0000313" key="4">
    <source>
        <dbReference type="EMBL" id="TVM14022.1"/>
    </source>
</evidence>
<dbReference type="EMBL" id="QMIE01000030">
    <property type="protein sequence ID" value="TVM14022.1"/>
    <property type="molecule type" value="Genomic_DNA"/>
</dbReference>